<protein>
    <submittedName>
        <fullName evidence="2">Membrane protein</fullName>
    </submittedName>
</protein>
<evidence type="ECO:0000313" key="2">
    <source>
        <dbReference type="EMBL" id="RMV39849.1"/>
    </source>
</evidence>
<feature type="transmembrane region" description="Helical" evidence="1">
    <location>
        <begin position="305"/>
        <end position="322"/>
    </location>
</feature>
<evidence type="ECO:0000256" key="1">
    <source>
        <dbReference type="SAM" id="Phobius"/>
    </source>
</evidence>
<feature type="transmembrane region" description="Helical" evidence="1">
    <location>
        <begin position="360"/>
        <end position="384"/>
    </location>
</feature>
<dbReference type="AlphaFoldDB" id="A0A0N1JJX8"/>
<feature type="transmembrane region" description="Helical" evidence="1">
    <location>
        <begin position="20"/>
        <end position="37"/>
    </location>
</feature>
<feature type="transmembrane region" description="Helical" evidence="1">
    <location>
        <begin position="432"/>
        <end position="452"/>
    </location>
</feature>
<name>A0A0N1JJX8_PSEYM</name>
<dbReference type="Proteomes" id="UP000271631">
    <property type="component" value="Unassembled WGS sequence"/>
</dbReference>
<feature type="transmembrane region" description="Helical" evidence="1">
    <location>
        <begin position="396"/>
        <end position="412"/>
    </location>
</feature>
<feature type="transmembrane region" description="Helical" evidence="1">
    <location>
        <begin position="328"/>
        <end position="348"/>
    </location>
</feature>
<accession>A0A0N1JJX8</accession>
<organism evidence="2 3">
    <name type="scientific">Pseudomonas syringae pv. maculicola</name>
    <dbReference type="NCBI Taxonomy" id="59511"/>
    <lineage>
        <taxon>Bacteria</taxon>
        <taxon>Pseudomonadati</taxon>
        <taxon>Pseudomonadota</taxon>
        <taxon>Gammaproteobacteria</taxon>
        <taxon>Pseudomonadales</taxon>
        <taxon>Pseudomonadaceae</taxon>
        <taxon>Pseudomonas</taxon>
    </lineage>
</organism>
<gene>
    <name evidence="2" type="ORF">ALP13_01578</name>
</gene>
<dbReference type="EMBL" id="RBUQ01000099">
    <property type="protein sequence ID" value="RMV39849.1"/>
    <property type="molecule type" value="Genomic_DNA"/>
</dbReference>
<feature type="transmembrane region" description="Helical" evidence="1">
    <location>
        <begin position="195"/>
        <end position="226"/>
    </location>
</feature>
<feature type="transmembrane region" description="Helical" evidence="1">
    <location>
        <begin position="146"/>
        <end position="165"/>
    </location>
</feature>
<feature type="transmembrane region" description="Helical" evidence="1">
    <location>
        <begin position="238"/>
        <end position="259"/>
    </location>
</feature>
<sequence length="622" mass="67983">MFEATRSDSYAGWTSTRYQWVLGIFYFFVVAIWSFGIKFHGAPDESTHFFLLEYLNAFHSMPDAAQPSQAFTGAISGYTWQPGAFWYHGLPFPHVLGALISYHSLSWILPNELAYLAARSFNWLLGAIFISALFRIGYRAGMSKKSAALGALVVALIPQVSFVFSYFNSDAYGLMSVALVLSALLGFLKNPNKIAALCLGGALGLMFMAKLYFLPALVFVAVTLAAQHYFTELNLKKYMVTLIVGAAIISAPMLLTTYIKYGEISGVSGQLAFSAMHKASPAAGYGTCFIGCPEHFFEMKAIRPWLSLSLMSYFSVTGWMSIYIPPSYYTIAAVLFIALCVIAAVQTYRTRSHVKKSIFYLNYLLPLIMIFGLFPSIVVLSILASQNALPQPQGRYLFVTVPFLSILIALATKSHLSSAMAASTAKVRHFHVRCLIAVAVWMAWTNSLAWSANTLEATNIEKSAIGMKVTEAVMASDAAKAMEAKTLTPAQLTNRLLLENGEFLLKATVEQQGALGNMDEIRKTPEGWLIKGWSFIDEAGGSPQYLIAVEAGKIVSAIKIDGRRPDVAAALNNKAALRSGYNGNILSASSSDRCDLKLYTVSSTFNIFAMPDVCASISRSSH</sequence>
<dbReference type="RefSeq" id="WP_054069046.1">
    <property type="nucleotide sequence ID" value="NZ_JAEVFP010000015.1"/>
</dbReference>
<feature type="transmembrane region" description="Helical" evidence="1">
    <location>
        <begin position="171"/>
        <end position="188"/>
    </location>
</feature>
<proteinExistence type="predicted"/>
<keyword evidence="1" id="KW-0812">Transmembrane</keyword>
<feature type="transmembrane region" description="Helical" evidence="1">
    <location>
        <begin position="113"/>
        <end position="134"/>
    </location>
</feature>
<reference evidence="2 3" key="1">
    <citation type="submission" date="2018-08" db="EMBL/GenBank/DDBJ databases">
        <title>Recombination of ecologically and evolutionarily significant loci maintains genetic cohesion in the Pseudomonas syringae species complex.</title>
        <authorList>
            <person name="Dillon M."/>
            <person name="Thakur S."/>
            <person name="Almeida R.N.D."/>
            <person name="Weir B.S."/>
            <person name="Guttman D.S."/>
        </authorList>
    </citation>
    <scope>NUCLEOTIDE SEQUENCE [LARGE SCALE GENOMIC DNA]</scope>
    <source>
        <strain evidence="2 3">ICMP 11281</strain>
    </source>
</reference>
<keyword evidence="1" id="KW-1133">Transmembrane helix</keyword>
<keyword evidence="1" id="KW-0472">Membrane</keyword>
<evidence type="ECO:0000313" key="3">
    <source>
        <dbReference type="Proteomes" id="UP000271631"/>
    </source>
</evidence>
<comment type="caution">
    <text evidence="2">The sequence shown here is derived from an EMBL/GenBank/DDBJ whole genome shotgun (WGS) entry which is preliminary data.</text>
</comment>